<gene>
    <name evidence="1" type="ORF">UFOVP427_3</name>
    <name evidence="2" type="ORF">UFOVP697_21</name>
</gene>
<organism evidence="2">
    <name type="scientific">uncultured Caudovirales phage</name>
    <dbReference type="NCBI Taxonomy" id="2100421"/>
    <lineage>
        <taxon>Viruses</taxon>
        <taxon>Duplodnaviria</taxon>
        <taxon>Heunggongvirae</taxon>
        <taxon>Uroviricota</taxon>
        <taxon>Caudoviricetes</taxon>
        <taxon>Peduoviridae</taxon>
        <taxon>Maltschvirus</taxon>
        <taxon>Maltschvirus maltsch</taxon>
    </lineage>
</organism>
<accession>A0A6J5NHN0</accession>
<evidence type="ECO:0000313" key="1">
    <source>
        <dbReference type="EMBL" id="CAB4141997.1"/>
    </source>
</evidence>
<evidence type="ECO:0000313" key="2">
    <source>
        <dbReference type="EMBL" id="CAB4158307.1"/>
    </source>
</evidence>
<dbReference type="EMBL" id="LR796668">
    <property type="protein sequence ID" value="CAB4158307.1"/>
    <property type="molecule type" value="Genomic_DNA"/>
</dbReference>
<sequence>MIYLTKDIDNTILVTIGDQSLGINDPYYYLSLYHIATNTNYFVDLGQDMSPNPERFNRFTFSAPTFKDGQYRYTIYLSDGVAVNEDDNNIVKVLEAGLAEHLYNDTNFSAYSDNVTYYEPNI</sequence>
<reference evidence="2" key="1">
    <citation type="submission" date="2020-04" db="EMBL/GenBank/DDBJ databases">
        <authorList>
            <person name="Chiriac C."/>
            <person name="Salcher M."/>
            <person name="Ghai R."/>
            <person name="Kavagutti S V."/>
        </authorList>
    </citation>
    <scope>NUCLEOTIDE SEQUENCE</scope>
</reference>
<name>A0A6J5NHN0_9CAUD</name>
<dbReference type="EMBL" id="LR796400">
    <property type="protein sequence ID" value="CAB4141997.1"/>
    <property type="molecule type" value="Genomic_DNA"/>
</dbReference>
<proteinExistence type="predicted"/>
<protein>
    <submittedName>
        <fullName evidence="2">Uncharacterized protein</fullName>
    </submittedName>
</protein>